<keyword evidence="4 7" id="KW-0472">Membrane</keyword>
<feature type="transmembrane region" description="Helical" evidence="7">
    <location>
        <begin position="54"/>
        <end position="73"/>
    </location>
</feature>
<feature type="transmembrane region" description="Helical" evidence="7">
    <location>
        <begin position="175"/>
        <end position="201"/>
    </location>
</feature>
<gene>
    <name evidence="9" type="ORF">P168DRAFT_295382</name>
</gene>
<reference evidence="9" key="1">
    <citation type="submission" date="2016-12" db="EMBL/GenBank/DDBJ databases">
        <title>The genomes of Aspergillus section Nigri reveals drivers in fungal speciation.</title>
        <authorList>
            <consortium name="DOE Joint Genome Institute"/>
            <person name="Vesth T.C."/>
            <person name="Nybo J."/>
            <person name="Theobald S."/>
            <person name="Brandl J."/>
            <person name="Frisvad J.C."/>
            <person name="Nielsen K.F."/>
            <person name="Lyhne E.K."/>
            <person name="Kogle M.E."/>
            <person name="Kuo A."/>
            <person name="Riley R."/>
            <person name="Clum A."/>
            <person name="Nolan M."/>
            <person name="Lipzen A."/>
            <person name="Salamov A."/>
            <person name="Henrissat B."/>
            <person name="Wiebenga A."/>
            <person name="De vries R.P."/>
            <person name="Grigoriev I.V."/>
            <person name="Mortensen U.H."/>
            <person name="Andersen M.R."/>
            <person name="Baker S.E."/>
        </authorList>
    </citation>
    <scope>NUCLEOTIDE SEQUENCE</scope>
    <source>
        <strain evidence="9">IBT 28561</strain>
    </source>
</reference>
<evidence type="ECO:0000313" key="9">
    <source>
        <dbReference type="EMBL" id="PKY07657.1"/>
    </source>
</evidence>
<sequence>MSSHSTSQNAAEAALHKSTVELWLLYTIGVTLTLLRTYTRVRAGGIGHLRAEDFLVWAGIIFYTAQTALAYSVGNVAHGLANNDRVIGSKIQVAGWTTYSVLIGSLKLSMLAFYIRLTEGLGYRYRGPVYVGFALVIGTMLISIITIFAACRPFYGYWQINPDPGNACQAAVSKPVVWASFASNVSTDIYLILIPIPMLWISRLKLLKKVTTTIVFGAGLFVLVCAILKSVFVLTEDPVNGAQLAGEWGTRETFAAVVTTNLPMIFHFLRPLLSRLVGSVFGTTQRTCKSPIGFYKVDCGAGEQTVHPMTANLTLSESEEHIVENVKMDDFRDSNVTGIGRERDGIVVSNQIETTYGDGDDRPSGHGRRGWEA</sequence>
<accession>A0A2I1DCQ3</accession>
<evidence type="ECO:0000256" key="2">
    <source>
        <dbReference type="ARBA" id="ARBA00022692"/>
    </source>
</evidence>
<dbReference type="InterPro" id="IPR052337">
    <property type="entry name" value="SAT4-like"/>
</dbReference>
<proteinExistence type="inferred from homology"/>
<feature type="transmembrane region" description="Helical" evidence="7">
    <location>
        <begin position="93"/>
        <end position="117"/>
    </location>
</feature>
<dbReference type="OrthoDB" id="2988756at2759"/>
<evidence type="ECO:0000313" key="10">
    <source>
        <dbReference type="Proteomes" id="UP000234254"/>
    </source>
</evidence>
<dbReference type="RefSeq" id="XP_024696251.1">
    <property type="nucleotide sequence ID" value="XM_024838032.1"/>
</dbReference>
<dbReference type="Proteomes" id="UP000234254">
    <property type="component" value="Unassembled WGS sequence"/>
</dbReference>
<keyword evidence="10" id="KW-1185">Reference proteome</keyword>
<evidence type="ECO:0000256" key="7">
    <source>
        <dbReference type="SAM" id="Phobius"/>
    </source>
</evidence>
<feature type="domain" description="Rhodopsin" evidence="8">
    <location>
        <begin position="35"/>
        <end position="269"/>
    </location>
</feature>
<dbReference type="InterPro" id="IPR049326">
    <property type="entry name" value="Rhodopsin_dom_fungi"/>
</dbReference>
<evidence type="ECO:0000256" key="5">
    <source>
        <dbReference type="ARBA" id="ARBA00038359"/>
    </source>
</evidence>
<dbReference type="PANTHER" id="PTHR33048">
    <property type="entry name" value="PTH11-LIKE INTEGRAL MEMBRANE PROTEIN (AFU_ORTHOLOGUE AFUA_5G11245)"/>
    <property type="match status" value="1"/>
</dbReference>
<name>A0A2I1DCQ3_ASPC2</name>
<comment type="subcellular location">
    <subcellularLocation>
        <location evidence="1">Membrane</location>
        <topology evidence="1">Multi-pass membrane protein</topology>
    </subcellularLocation>
</comment>
<protein>
    <recommendedName>
        <fullName evidence="8">Rhodopsin domain-containing protein</fullName>
    </recommendedName>
</protein>
<feature type="region of interest" description="Disordered" evidence="6">
    <location>
        <begin position="354"/>
        <end position="373"/>
    </location>
</feature>
<dbReference type="GeneID" id="36545556"/>
<evidence type="ECO:0000256" key="4">
    <source>
        <dbReference type="ARBA" id="ARBA00023136"/>
    </source>
</evidence>
<comment type="similarity">
    <text evidence="5">Belongs to the SAT4 family.</text>
</comment>
<feature type="transmembrane region" description="Helical" evidence="7">
    <location>
        <begin position="129"/>
        <end position="155"/>
    </location>
</feature>
<evidence type="ECO:0000259" key="8">
    <source>
        <dbReference type="Pfam" id="PF20684"/>
    </source>
</evidence>
<dbReference type="PANTHER" id="PTHR33048:SF105">
    <property type="match status" value="1"/>
</dbReference>
<dbReference type="VEuPathDB" id="FungiDB:P168DRAFT_295382"/>
<evidence type="ECO:0000256" key="1">
    <source>
        <dbReference type="ARBA" id="ARBA00004141"/>
    </source>
</evidence>
<dbReference type="EMBL" id="MSFM01000002">
    <property type="protein sequence ID" value="PKY07657.1"/>
    <property type="molecule type" value="Genomic_DNA"/>
</dbReference>
<evidence type="ECO:0000256" key="3">
    <source>
        <dbReference type="ARBA" id="ARBA00022989"/>
    </source>
</evidence>
<comment type="caution">
    <text evidence="9">The sequence shown here is derived from an EMBL/GenBank/DDBJ whole genome shotgun (WGS) entry which is preliminary data.</text>
</comment>
<dbReference type="GO" id="GO:0016020">
    <property type="term" value="C:membrane"/>
    <property type="evidence" value="ECO:0007669"/>
    <property type="project" value="UniProtKB-SubCell"/>
</dbReference>
<feature type="transmembrane region" description="Helical" evidence="7">
    <location>
        <begin position="20"/>
        <end position="38"/>
    </location>
</feature>
<dbReference type="AlphaFoldDB" id="A0A2I1DCQ3"/>
<keyword evidence="2 7" id="KW-0812">Transmembrane</keyword>
<feature type="compositionally biased region" description="Basic and acidic residues" evidence="6">
    <location>
        <begin position="359"/>
        <end position="373"/>
    </location>
</feature>
<dbReference type="Pfam" id="PF20684">
    <property type="entry name" value="Fung_rhodopsin"/>
    <property type="match status" value="1"/>
</dbReference>
<feature type="transmembrane region" description="Helical" evidence="7">
    <location>
        <begin position="213"/>
        <end position="234"/>
    </location>
</feature>
<evidence type="ECO:0000256" key="6">
    <source>
        <dbReference type="SAM" id="MobiDB-lite"/>
    </source>
</evidence>
<organism evidence="9 10">
    <name type="scientific">Aspergillus campestris (strain IBT 28561)</name>
    <dbReference type="NCBI Taxonomy" id="1392248"/>
    <lineage>
        <taxon>Eukaryota</taxon>
        <taxon>Fungi</taxon>
        <taxon>Dikarya</taxon>
        <taxon>Ascomycota</taxon>
        <taxon>Pezizomycotina</taxon>
        <taxon>Eurotiomycetes</taxon>
        <taxon>Eurotiomycetidae</taxon>
        <taxon>Eurotiales</taxon>
        <taxon>Aspergillaceae</taxon>
        <taxon>Aspergillus</taxon>
        <taxon>Aspergillus subgen. Circumdati</taxon>
    </lineage>
</organism>
<keyword evidence="3 7" id="KW-1133">Transmembrane helix</keyword>